<name>A0ABP0UKF3_9BRYO</name>
<protein>
    <recommendedName>
        <fullName evidence="4">SHSP domain-containing protein</fullName>
    </recommendedName>
</protein>
<keyword evidence="1" id="KW-0346">Stress response</keyword>
<dbReference type="PROSITE" id="PS01031">
    <property type="entry name" value="SHSP"/>
    <property type="match status" value="1"/>
</dbReference>
<dbReference type="Proteomes" id="UP001497512">
    <property type="component" value="Chromosome 4"/>
</dbReference>
<dbReference type="InterPro" id="IPR002068">
    <property type="entry name" value="A-crystallin/Hsp20_dom"/>
</dbReference>
<evidence type="ECO:0000313" key="5">
    <source>
        <dbReference type="EMBL" id="CAK9223737.1"/>
    </source>
</evidence>
<comment type="similarity">
    <text evidence="2 3">Belongs to the small heat shock protein (HSP20) family.</text>
</comment>
<dbReference type="Gene3D" id="2.60.40.790">
    <property type="match status" value="1"/>
</dbReference>
<dbReference type="InterPro" id="IPR031107">
    <property type="entry name" value="Small_HSP"/>
</dbReference>
<dbReference type="InterPro" id="IPR008978">
    <property type="entry name" value="HSP20-like_chaperone"/>
</dbReference>
<dbReference type="EMBL" id="OZ019896">
    <property type="protein sequence ID" value="CAK9223737.1"/>
    <property type="molecule type" value="Genomic_DNA"/>
</dbReference>
<reference evidence="5" key="1">
    <citation type="submission" date="2024-02" db="EMBL/GenBank/DDBJ databases">
        <authorList>
            <consortium name="ELIXIR-Norway"/>
            <consortium name="Elixir Norway"/>
        </authorList>
    </citation>
    <scope>NUCLEOTIDE SEQUENCE</scope>
</reference>
<feature type="domain" description="SHSP" evidence="4">
    <location>
        <begin position="29"/>
        <end position="143"/>
    </location>
</feature>
<organism evidence="5 6">
    <name type="scientific">Sphagnum troendelagicum</name>
    <dbReference type="NCBI Taxonomy" id="128251"/>
    <lineage>
        <taxon>Eukaryota</taxon>
        <taxon>Viridiplantae</taxon>
        <taxon>Streptophyta</taxon>
        <taxon>Embryophyta</taxon>
        <taxon>Bryophyta</taxon>
        <taxon>Sphagnophytina</taxon>
        <taxon>Sphagnopsida</taxon>
        <taxon>Sphagnales</taxon>
        <taxon>Sphagnaceae</taxon>
        <taxon>Sphagnum</taxon>
    </lineage>
</organism>
<evidence type="ECO:0000313" key="6">
    <source>
        <dbReference type="Proteomes" id="UP001497512"/>
    </source>
</evidence>
<evidence type="ECO:0000256" key="3">
    <source>
        <dbReference type="RuleBase" id="RU003616"/>
    </source>
</evidence>
<evidence type="ECO:0000256" key="1">
    <source>
        <dbReference type="ARBA" id="ARBA00023016"/>
    </source>
</evidence>
<dbReference type="Pfam" id="PF00011">
    <property type="entry name" value="HSP20"/>
    <property type="match status" value="1"/>
</dbReference>
<proteinExistence type="inferred from homology"/>
<accession>A0ABP0UKF3</accession>
<evidence type="ECO:0000259" key="4">
    <source>
        <dbReference type="PROSITE" id="PS01031"/>
    </source>
</evidence>
<keyword evidence="6" id="KW-1185">Reference proteome</keyword>
<sequence>MDHPLFQLLGFPDEIERALNPSAQKYASDTKAMYNTAVDVKEAPKSYIFVADMPGLKSSDIKVELDNHNVLAISGVRKREEHVPGVKYIRMERSAGTFMRKYTLPADADLEAIKAACEDGVLTVTVPKLPPPEPVKPKTIEVTVG</sequence>
<dbReference type="PANTHER" id="PTHR11527">
    <property type="entry name" value="HEAT-SHOCK PROTEIN 20 FAMILY MEMBER"/>
    <property type="match status" value="1"/>
</dbReference>
<evidence type="ECO:0000256" key="2">
    <source>
        <dbReference type="PROSITE-ProRule" id="PRU00285"/>
    </source>
</evidence>
<dbReference type="SUPFAM" id="SSF49764">
    <property type="entry name" value="HSP20-like chaperones"/>
    <property type="match status" value="1"/>
</dbReference>
<gene>
    <name evidence="5" type="ORF">CSSPTR1EN2_LOCUS16981</name>
</gene>